<evidence type="ECO:0000256" key="2">
    <source>
        <dbReference type="ARBA" id="ARBA00022803"/>
    </source>
</evidence>
<dbReference type="OrthoDB" id="8646250at2"/>
<organism evidence="4 5">
    <name type="scientific">Achromobacter spanius</name>
    <dbReference type="NCBI Taxonomy" id="217203"/>
    <lineage>
        <taxon>Bacteria</taxon>
        <taxon>Pseudomonadati</taxon>
        <taxon>Pseudomonadota</taxon>
        <taxon>Betaproteobacteria</taxon>
        <taxon>Burkholderiales</taxon>
        <taxon>Alcaligenaceae</taxon>
        <taxon>Achromobacter</taxon>
    </lineage>
</organism>
<dbReference type="Pfam" id="PF13432">
    <property type="entry name" value="TPR_16"/>
    <property type="match status" value="3"/>
</dbReference>
<sequence>MSALIEAIHRAEDGSDLPKMLSLCDQAVREQPASATAWALRARCHAQRKAYVQRDADLARALALDPQCSDAIAVQAVVQYDDGDKQQAWRGLRDARQRAPSHFGLLMAEGYLLINDRRLEDAVASWTRASQVRSAAAAPHCYIGSNLHNAGRYTEALPYHQRAVALAPNNGGFLYDAGNNYRRLGDLQNAIAMFDRARAILGEQNAIQHNRASCLQAMERHADAIEEWTSLLRREPDWDWPLEGKARSLHRLGRADEAVPLWRHLDTLSDTGWEGRKEQAREYVRSREPKLAEEALIGLDPLDSGDAQLLFVAGNAQRDQRNWEAALAYYLKGYELAPSDDFLPGNAADMLNYLERYDEALPLAEVAISLDPDWLKWRRVRIEALTHLNRADEAVAYADTALERWPDSGPLHAERINALIAAKRNDEGLAACDRLLALDPDYRSWALFARGRIYGQMKRHAESAVAYRQASSSYQQNGKPYFQELSMKNALEAEAAAAKPAGFLGRLFGRK</sequence>
<feature type="repeat" description="TPR" evidence="3">
    <location>
        <begin position="307"/>
        <end position="340"/>
    </location>
</feature>
<evidence type="ECO:0000256" key="1">
    <source>
        <dbReference type="ARBA" id="ARBA00022737"/>
    </source>
</evidence>
<evidence type="ECO:0000313" key="4">
    <source>
        <dbReference type="EMBL" id="PPA76501.1"/>
    </source>
</evidence>
<evidence type="ECO:0000313" key="5">
    <source>
        <dbReference type="Proteomes" id="UP000239990"/>
    </source>
</evidence>
<dbReference type="InterPro" id="IPR019734">
    <property type="entry name" value="TPR_rpt"/>
</dbReference>
<proteinExistence type="predicted"/>
<dbReference type="InterPro" id="IPR051685">
    <property type="entry name" value="Ycf3/AcsC/BcsC/TPR_MFPF"/>
</dbReference>
<dbReference type="Gene3D" id="1.25.40.10">
    <property type="entry name" value="Tetratricopeptide repeat domain"/>
    <property type="match status" value="4"/>
</dbReference>
<dbReference type="RefSeq" id="WP_104142889.1">
    <property type="nucleotide sequence ID" value="NZ_PREU01000003.1"/>
</dbReference>
<dbReference type="EMBL" id="PREU01000003">
    <property type="protein sequence ID" value="PPA76501.1"/>
    <property type="molecule type" value="Genomic_DNA"/>
</dbReference>
<dbReference type="PROSITE" id="PS50005">
    <property type="entry name" value="TPR"/>
    <property type="match status" value="2"/>
</dbReference>
<comment type="caution">
    <text evidence="4">The sequence shown here is derived from an EMBL/GenBank/DDBJ whole genome shotgun (WGS) entry which is preliminary data.</text>
</comment>
<evidence type="ECO:0000256" key="3">
    <source>
        <dbReference type="PROSITE-ProRule" id="PRU00339"/>
    </source>
</evidence>
<accession>A0A2S5GUI6</accession>
<feature type="repeat" description="TPR" evidence="3">
    <location>
        <begin position="137"/>
        <end position="170"/>
    </location>
</feature>
<reference evidence="4 5" key="1">
    <citation type="submission" date="2018-02" db="EMBL/GenBank/DDBJ databases">
        <title>Draft Genome of Achromobacter spanius stain 6.</title>
        <authorList>
            <person name="Gunasekera T.S."/>
            <person name="Radwan O."/>
            <person name="Ruiz O.N."/>
        </authorList>
    </citation>
    <scope>NUCLEOTIDE SEQUENCE [LARGE SCALE GENOMIC DNA]</scope>
    <source>
        <strain evidence="4 5">6</strain>
    </source>
</reference>
<gene>
    <name evidence="4" type="ORF">C4E15_06835</name>
</gene>
<keyword evidence="1" id="KW-0677">Repeat</keyword>
<dbReference type="Pfam" id="PF13181">
    <property type="entry name" value="TPR_8"/>
    <property type="match status" value="1"/>
</dbReference>
<keyword evidence="2 3" id="KW-0802">TPR repeat</keyword>
<dbReference type="SMART" id="SM00028">
    <property type="entry name" value="TPR"/>
    <property type="match status" value="8"/>
</dbReference>
<dbReference type="SUPFAM" id="SSF48452">
    <property type="entry name" value="TPR-like"/>
    <property type="match status" value="3"/>
</dbReference>
<dbReference type="PANTHER" id="PTHR44943">
    <property type="entry name" value="CELLULOSE SYNTHASE OPERON PROTEIN C"/>
    <property type="match status" value="1"/>
</dbReference>
<dbReference type="InterPro" id="IPR011990">
    <property type="entry name" value="TPR-like_helical_dom_sf"/>
</dbReference>
<dbReference type="Proteomes" id="UP000239990">
    <property type="component" value="Unassembled WGS sequence"/>
</dbReference>
<dbReference type="PANTHER" id="PTHR44943:SF4">
    <property type="entry name" value="TPR REPEAT-CONTAINING PROTEIN MJ0798"/>
    <property type="match status" value="1"/>
</dbReference>
<dbReference type="AlphaFoldDB" id="A0A2S5GUI6"/>
<protein>
    <submittedName>
        <fullName evidence="4">Uncharacterized protein</fullName>
    </submittedName>
</protein>
<name>A0A2S5GUI6_9BURK</name>